<evidence type="ECO:0000256" key="3">
    <source>
        <dbReference type="ARBA" id="ARBA00022448"/>
    </source>
</evidence>
<sequence length="317" mass="33653">MTLARRILPASAGLLVGGLVLAGCSAGTPATDDSARTVTVATNLGEVEVPVAPERVVALDNTSFETLRDWGVTPVALPKGLLPDEGFEDWLADEDILDIGMHRDPNLELVSEAEPDLIIGGYRFQDYQDDLESIAQTIDVAGSDVAADGWVESLKDQTAALGAIFEREDEAAALVEEFETVEAEAAAATGGESVFLAVVSAGQIDNGAQRIGRLLEPLDLVDVFAGEEGDVHGDSGLAPETVAQANPDWVIVLDRDAAAGEGEVTPAEQVFAEQEAFAGTTFTTEDQIVYLDPFFYTREGLQAYQQAYEQITEAFSA</sequence>
<name>A0AA37XA99_9MICO</name>
<comment type="similarity">
    <text evidence="2">Belongs to the bacterial solute-binding protein 8 family.</text>
</comment>
<evidence type="ECO:0000313" key="8">
    <source>
        <dbReference type="Proteomes" id="UP001157160"/>
    </source>
</evidence>
<dbReference type="PANTHER" id="PTHR30532">
    <property type="entry name" value="IRON III DICITRATE-BINDING PERIPLASMIC PROTEIN"/>
    <property type="match status" value="1"/>
</dbReference>
<reference evidence="7 8" key="1">
    <citation type="journal article" date="2014" name="Int. J. Syst. Evol. Microbiol.">
        <title>Complete genome sequence of Corynebacterium casei LMG S-19264T (=DSM 44701T), isolated from a smear-ripened cheese.</title>
        <authorList>
            <consortium name="US DOE Joint Genome Institute (JGI-PGF)"/>
            <person name="Walter F."/>
            <person name="Albersmeier A."/>
            <person name="Kalinowski J."/>
            <person name="Ruckert C."/>
        </authorList>
    </citation>
    <scope>NUCLEOTIDE SEQUENCE [LARGE SCALE GENOMIC DNA]</scope>
    <source>
        <strain evidence="7 8">NBRC 112289</strain>
    </source>
</reference>
<dbReference type="Proteomes" id="UP001157160">
    <property type="component" value="Unassembled WGS sequence"/>
</dbReference>
<dbReference type="PROSITE" id="PS50983">
    <property type="entry name" value="FE_B12_PBP"/>
    <property type="match status" value="1"/>
</dbReference>
<evidence type="ECO:0000256" key="1">
    <source>
        <dbReference type="ARBA" id="ARBA00004196"/>
    </source>
</evidence>
<feature type="signal peptide" evidence="5">
    <location>
        <begin position="1"/>
        <end position="22"/>
    </location>
</feature>
<organism evidence="7 8">
    <name type="scientific">Arenivirga flava</name>
    <dbReference type="NCBI Taxonomy" id="1930060"/>
    <lineage>
        <taxon>Bacteria</taxon>
        <taxon>Bacillati</taxon>
        <taxon>Actinomycetota</taxon>
        <taxon>Actinomycetes</taxon>
        <taxon>Micrococcales</taxon>
        <taxon>Microbacteriaceae</taxon>
        <taxon>Arenivirga</taxon>
    </lineage>
</organism>
<feature type="domain" description="Fe/B12 periplasmic-binding" evidence="6">
    <location>
        <begin position="55"/>
        <end position="317"/>
    </location>
</feature>
<comment type="caution">
    <text evidence="7">The sequence shown here is derived from an EMBL/GenBank/DDBJ whole genome shotgun (WGS) entry which is preliminary data.</text>
</comment>
<dbReference type="PANTHER" id="PTHR30532:SF28">
    <property type="entry name" value="PETROBACTIN-BINDING PROTEIN YCLQ"/>
    <property type="match status" value="1"/>
</dbReference>
<protein>
    <submittedName>
        <fullName evidence="7">Iron ABC transporter substrate-binding protein</fullName>
    </submittedName>
</protein>
<proteinExistence type="inferred from homology"/>
<feature type="chain" id="PRO_5041214035" evidence="5">
    <location>
        <begin position="23"/>
        <end position="317"/>
    </location>
</feature>
<accession>A0AA37XA99</accession>
<evidence type="ECO:0000313" key="7">
    <source>
        <dbReference type="EMBL" id="GMA27271.1"/>
    </source>
</evidence>
<evidence type="ECO:0000256" key="4">
    <source>
        <dbReference type="ARBA" id="ARBA00022729"/>
    </source>
</evidence>
<dbReference type="PROSITE" id="PS51257">
    <property type="entry name" value="PROKAR_LIPOPROTEIN"/>
    <property type="match status" value="1"/>
</dbReference>
<evidence type="ECO:0000259" key="6">
    <source>
        <dbReference type="PROSITE" id="PS50983"/>
    </source>
</evidence>
<dbReference type="AlphaFoldDB" id="A0AA37XA99"/>
<dbReference type="Gene3D" id="3.40.50.1980">
    <property type="entry name" value="Nitrogenase molybdenum iron protein domain"/>
    <property type="match status" value="2"/>
</dbReference>
<dbReference type="GO" id="GO:0030288">
    <property type="term" value="C:outer membrane-bounded periplasmic space"/>
    <property type="evidence" value="ECO:0007669"/>
    <property type="project" value="TreeGrafter"/>
</dbReference>
<comment type="subcellular location">
    <subcellularLocation>
        <location evidence="1">Cell envelope</location>
    </subcellularLocation>
</comment>
<evidence type="ECO:0000256" key="2">
    <source>
        <dbReference type="ARBA" id="ARBA00008814"/>
    </source>
</evidence>
<dbReference type="SUPFAM" id="SSF53807">
    <property type="entry name" value="Helical backbone' metal receptor"/>
    <property type="match status" value="1"/>
</dbReference>
<dbReference type="EMBL" id="BSUL01000001">
    <property type="protein sequence ID" value="GMA27271.1"/>
    <property type="molecule type" value="Genomic_DNA"/>
</dbReference>
<keyword evidence="4 5" id="KW-0732">Signal</keyword>
<keyword evidence="8" id="KW-1185">Reference proteome</keyword>
<evidence type="ECO:0000256" key="5">
    <source>
        <dbReference type="SAM" id="SignalP"/>
    </source>
</evidence>
<dbReference type="RefSeq" id="WP_284229760.1">
    <property type="nucleotide sequence ID" value="NZ_BSUL01000001.1"/>
</dbReference>
<dbReference type="InterPro" id="IPR051313">
    <property type="entry name" value="Bact_iron-sidero_bind"/>
</dbReference>
<gene>
    <name evidence="7" type="ORF">GCM10025874_05240</name>
</gene>
<dbReference type="InterPro" id="IPR002491">
    <property type="entry name" value="ABC_transptr_periplasmic_BD"/>
</dbReference>
<keyword evidence="3" id="KW-0813">Transport</keyword>
<dbReference type="GO" id="GO:1901678">
    <property type="term" value="P:iron coordination entity transport"/>
    <property type="evidence" value="ECO:0007669"/>
    <property type="project" value="UniProtKB-ARBA"/>
</dbReference>
<dbReference type="Pfam" id="PF01497">
    <property type="entry name" value="Peripla_BP_2"/>
    <property type="match status" value="1"/>
</dbReference>